<dbReference type="EMBL" id="JAWDJW010007669">
    <property type="protein sequence ID" value="KAK3061717.1"/>
    <property type="molecule type" value="Genomic_DNA"/>
</dbReference>
<gene>
    <name evidence="1" type="ORF">LTS18_005594</name>
</gene>
<comment type="caution">
    <text evidence="1">The sequence shown here is derived from an EMBL/GenBank/DDBJ whole genome shotgun (WGS) entry which is preliminary data.</text>
</comment>
<sequence>MLLRALLLPTAALLLPTVSAIFVDDAFKVDFHHALLGFPQQQTTFFHSPYAGNKASLIYTLSEKNVLGAVNPKDGSIVWRQHLSSGNATEALLRAGDAQDTVVSAAGNEVSAWSASDGRLVWSNRLGSGGIRDLEILELPQVTEGPKDAIALWAGQSPVVRRLDGKTGEVQWQFEDDSGDTPLQVSASATDVFYVSLHGGMMGGASVRVATLDPTTGKKINVQSVNTASEVSSADDILFVGQNSATPILAWNDEKHT</sequence>
<proteinExistence type="predicted"/>
<accession>A0ACC3D4U8</accession>
<reference evidence="1" key="1">
    <citation type="submission" date="2024-09" db="EMBL/GenBank/DDBJ databases">
        <title>Black Yeasts Isolated from many extreme environments.</title>
        <authorList>
            <person name="Coleine C."/>
            <person name="Stajich J.E."/>
            <person name="Selbmann L."/>
        </authorList>
    </citation>
    <scope>NUCLEOTIDE SEQUENCE</scope>
    <source>
        <strain evidence="1">CCFEE 5737</strain>
    </source>
</reference>
<evidence type="ECO:0000313" key="1">
    <source>
        <dbReference type="EMBL" id="KAK3061717.1"/>
    </source>
</evidence>
<evidence type="ECO:0000313" key="2">
    <source>
        <dbReference type="Proteomes" id="UP001186974"/>
    </source>
</evidence>
<organism evidence="1 2">
    <name type="scientific">Coniosporium uncinatum</name>
    <dbReference type="NCBI Taxonomy" id="93489"/>
    <lineage>
        <taxon>Eukaryota</taxon>
        <taxon>Fungi</taxon>
        <taxon>Dikarya</taxon>
        <taxon>Ascomycota</taxon>
        <taxon>Pezizomycotina</taxon>
        <taxon>Dothideomycetes</taxon>
        <taxon>Dothideomycetes incertae sedis</taxon>
        <taxon>Coniosporium</taxon>
    </lineage>
</organism>
<protein>
    <submittedName>
        <fullName evidence="1">Uncharacterized protein</fullName>
    </submittedName>
</protein>
<keyword evidence="2" id="KW-1185">Reference proteome</keyword>
<dbReference type="Proteomes" id="UP001186974">
    <property type="component" value="Unassembled WGS sequence"/>
</dbReference>
<feature type="non-terminal residue" evidence="1">
    <location>
        <position position="257"/>
    </location>
</feature>
<name>A0ACC3D4U8_9PEZI</name>